<organism evidence="4">
    <name type="scientific">Ananas comosus var. bracteatus</name>
    <name type="common">red pineapple</name>
    <dbReference type="NCBI Taxonomy" id="296719"/>
    <lineage>
        <taxon>Eukaryota</taxon>
        <taxon>Viridiplantae</taxon>
        <taxon>Streptophyta</taxon>
        <taxon>Embryophyta</taxon>
        <taxon>Tracheophyta</taxon>
        <taxon>Spermatophyta</taxon>
        <taxon>Magnoliopsida</taxon>
        <taxon>Liliopsida</taxon>
        <taxon>Poales</taxon>
        <taxon>Bromeliaceae</taxon>
        <taxon>Bromelioideae</taxon>
        <taxon>Ananas</taxon>
    </lineage>
</organism>
<feature type="compositionally biased region" description="Pro residues" evidence="3">
    <location>
        <begin position="13"/>
        <end position="22"/>
    </location>
</feature>
<dbReference type="Pfam" id="PF13561">
    <property type="entry name" value="adh_short_C2"/>
    <property type="match status" value="1"/>
</dbReference>
<reference evidence="4" key="1">
    <citation type="submission" date="2020-07" db="EMBL/GenBank/DDBJ databases">
        <authorList>
            <person name="Lin J."/>
        </authorList>
    </citation>
    <scope>NUCLEOTIDE SEQUENCE</scope>
</reference>
<evidence type="ECO:0008006" key="5">
    <source>
        <dbReference type="Google" id="ProtNLM"/>
    </source>
</evidence>
<dbReference type="PANTHER" id="PTHR48107">
    <property type="entry name" value="NADPH-DEPENDENT ALDEHYDE REDUCTASE-LIKE PROTEIN, CHLOROPLASTIC-RELATED"/>
    <property type="match status" value="1"/>
</dbReference>
<evidence type="ECO:0000256" key="2">
    <source>
        <dbReference type="ARBA" id="ARBA00023002"/>
    </source>
</evidence>
<dbReference type="SUPFAM" id="SSF51735">
    <property type="entry name" value="NAD(P)-binding Rossmann-fold domains"/>
    <property type="match status" value="1"/>
</dbReference>
<dbReference type="PANTHER" id="PTHR48107:SF7">
    <property type="entry name" value="RE15974P"/>
    <property type="match status" value="1"/>
</dbReference>
<dbReference type="InterPro" id="IPR036291">
    <property type="entry name" value="NAD(P)-bd_dom_sf"/>
</dbReference>
<proteinExistence type="inferred from homology"/>
<comment type="similarity">
    <text evidence="1">Belongs to the short-chain dehydrogenases/reductases (SDR) family.</text>
</comment>
<dbReference type="InterPro" id="IPR002347">
    <property type="entry name" value="SDR_fam"/>
</dbReference>
<dbReference type="GO" id="GO:0016614">
    <property type="term" value="F:oxidoreductase activity, acting on CH-OH group of donors"/>
    <property type="evidence" value="ECO:0007669"/>
    <property type="project" value="UniProtKB-ARBA"/>
</dbReference>
<dbReference type="PRINTS" id="PR00081">
    <property type="entry name" value="GDHRDH"/>
</dbReference>
<dbReference type="AlphaFoldDB" id="A0A6V7NMG6"/>
<feature type="compositionally biased region" description="Low complexity" evidence="3">
    <location>
        <begin position="1"/>
        <end position="12"/>
    </location>
</feature>
<accession>A0A6V7NMG6</accession>
<sequence>MASSSSAEAAAPTPTPTTPPRALPLAGRTAIVTGASRGIGRAIAAHLASLGADVVLGYSSSPAQAELLAAELNSSASGRAVPVRADVSDPAAVAALFDGAEAAFGRPAHVLVACAGALSPGYAAYTASKAAVETMIRIMAKELKGTMITANCVAPGPVATELFYAGKSEEAVQRLAAANPMGRIGEPTDIAPVVGFLCSDDAAWVNGQVIRANGGYV</sequence>
<evidence type="ECO:0000256" key="1">
    <source>
        <dbReference type="ARBA" id="ARBA00006484"/>
    </source>
</evidence>
<keyword evidence="2" id="KW-0560">Oxidoreductase</keyword>
<dbReference type="InterPro" id="IPR020904">
    <property type="entry name" value="Sc_DH/Rdtase_CS"/>
</dbReference>
<evidence type="ECO:0000256" key="3">
    <source>
        <dbReference type="SAM" id="MobiDB-lite"/>
    </source>
</evidence>
<feature type="region of interest" description="Disordered" evidence="3">
    <location>
        <begin position="1"/>
        <end position="25"/>
    </location>
</feature>
<dbReference type="PROSITE" id="PS00061">
    <property type="entry name" value="ADH_SHORT"/>
    <property type="match status" value="1"/>
</dbReference>
<dbReference type="Gene3D" id="3.40.50.720">
    <property type="entry name" value="NAD(P)-binding Rossmann-like Domain"/>
    <property type="match status" value="2"/>
</dbReference>
<name>A0A6V7NMG6_ANACO</name>
<gene>
    <name evidence="4" type="ORF">CB5_LOCUS2966</name>
</gene>
<evidence type="ECO:0000313" key="4">
    <source>
        <dbReference type="EMBL" id="CAD1819755.1"/>
    </source>
</evidence>
<protein>
    <recommendedName>
        <fullName evidence="5">Short-chain type dehydrogenase/reductase</fullName>
    </recommendedName>
</protein>
<dbReference type="EMBL" id="LR862139">
    <property type="protein sequence ID" value="CAD1819755.1"/>
    <property type="molecule type" value="Genomic_DNA"/>
</dbReference>